<evidence type="ECO:0000256" key="4">
    <source>
        <dbReference type="SAM" id="MobiDB-lite"/>
    </source>
</evidence>
<feature type="compositionally biased region" description="Basic residues" evidence="4">
    <location>
        <begin position="1"/>
        <end position="10"/>
    </location>
</feature>
<protein>
    <submittedName>
        <fullName evidence="5">Uncharacterized protein</fullName>
    </submittedName>
</protein>
<dbReference type="GO" id="GO:0000993">
    <property type="term" value="F:RNA polymerase II complex binding"/>
    <property type="evidence" value="ECO:0007669"/>
    <property type="project" value="TreeGrafter"/>
</dbReference>
<dbReference type="EMBL" id="BRXW01000268">
    <property type="protein sequence ID" value="GMI16872.1"/>
    <property type="molecule type" value="Genomic_DNA"/>
</dbReference>
<accession>A0A9W7FR93</accession>
<dbReference type="PANTHER" id="PTHR23188">
    <property type="entry name" value="RNA POLYMERASE II-ASSOCIATED FACTOR 1 HOMOLOG"/>
    <property type="match status" value="1"/>
</dbReference>
<dbReference type="GO" id="GO:0003682">
    <property type="term" value="F:chromatin binding"/>
    <property type="evidence" value="ECO:0007669"/>
    <property type="project" value="TreeGrafter"/>
</dbReference>
<dbReference type="GO" id="GO:0006368">
    <property type="term" value="P:transcription elongation by RNA polymerase II"/>
    <property type="evidence" value="ECO:0007669"/>
    <property type="project" value="InterPro"/>
</dbReference>
<dbReference type="PANTHER" id="PTHR23188:SF12">
    <property type="entry name" value="RNA POLYMERASE II-ASSOCIATED FACTOR 1 HOMOLOG"/>
    <property type="match status" value="1"/>
</dbReference>
<name>A0A9W7FR93_9STRA</name>
<organism evidence="5 6">
    <name type="scientific">Triparma laevis f. longispina</name>
    <dbReference type="NCBI Taxonomy" id="1714387"/>
    <lineage>
        <taxon>Eukaryota</taxon>
        <taxon>Sar</taxon>
        <taxon>Stramenopiles</taxon>
        <taxon>Ochrophyta</taxon>
        <taxon>Bolidophyceae</taxon>
        <taxon>Parmales</taxon>
        <taxon>Triparmaceae</taxon>
        <taxon>Triparma</taxon>
    </lineage>
</organism>
<comment type="caution">
    <text evidence="5">The sequence shown here is derived from an EMBL/GenBank/DDBJ whole genome shotgun (WGS) entry which is preliminary data.</text>
</comment>
<dbReference type="AlphaFoldDB" id="A0A9W7FR93"/>
<evidence type="ECO:0000256" key="3">
    <source>
        <dbReference type="ARBA" id="ARBA00023242"/>
    </source>
</evidence>
<gene>
    <name evidence="5" type="ORF">TrLO_g1701</name>
</gene>
<dbReference type="OrthoDB" id="10260285at2759"/>
<dbReference type="InterPro" id="IPR007133">
    <property type="entry name" value="RNA_pol_II-assoc_Paf1"/>
</dbReference>
<proteinExistence type="inferred from homology"/>
<evidence type="ECO:0000313" key="6">
    <source>
        <dbReference type="Proteomes" id="UP001165122"/>
    </source>
</evidence>
<feature type="region of interest" description="Disordered" evidence="4">
    <location>
        <begin position="1"/>
        <end position="29"/>
    </location>
</feature>
<dbReference type="GO" id="GO:0016593">
    <property type="term" value="C:Cdc73/Paf1 complex"/>
    <property type="evidence" value="ECO:0007669"/>
    <property type="project" value="InterPro"/>
</dbReference>
<keyword evidence="6" id="KW-1185">Reference proteome</keyword>
<keyword evidence="3" id="KW-0539">Nucleus</keyword>
<evidence type="ECO:0000313" key="5">
    <source>
        <dbReference type="EMBL" id="GMI16872.1"/>
    </source>
</evidence>
<evidence type="ECO:0000256" key="1">
    <source>
        <dbReference type="ARBA" id="ARBA00004123"/>
    </source>
</evidence>
<comment type="subcellular location">
    <subcellularLocation>
        <location evidence="1">Nucleus</location>
    </subcellularLocation>
</comment>
<sequence>MPSDKKRKASSRGSATASKRKEHTKSVIAAQGGKEIRGVGTHLEKSKEFSVDLLFSNALPRPILGPVFKASSTVKSSLWKSGDVESSHIWRLHSEQNLGVNIETVDPKVYAQREKAPPLAEGDDAIINWTGHEGDSVGDAVRAKREGNMGHLKGDISSSERTRQGLIKLKGMRDFSRVLDEAPQFYQKRTTYLANDIHKRVHAFESLADQRKKMARDLDDKAEKAAAMDAYQLIKASFDAVGSRGGKLDSLKHPTKPGLTAVSSLPLLPDRVSWPASFAIADISQPQQKKQRVSSDLLNTCLIGDVDQKSATKLLANVLVEESPGSAENVYKVWQEFDLDVLPLKEDNLDTNFVIIVDKEAGACYYHPLSSKLVLTTARLSKNKDRRKVDVVDLDEEETKAWKQEQARMDQDVLEELYPSVAAAEEGGE</sequence>
<comment type="similarity">
    <text evidence="2">Belongs to the PAF1 family.</text>
</comment>
<reference evidence="6" key="1">
    <citation type="journal article" date="2023" name="Commun. Biol.">
        <title>Genome analysis of Parmales, the sister group of diatoms, reveals the evolutionary specialization of diatoms from phago-mixotrophs to photoautotrophs.</title>
        <authorList>
            <person name="Ban H."/>
            <person name="Sato S."/>
            <person name="Yoshikawa S."/>
            <person name="Yamada K."/>
            <person name="Nakamura Y."/>
            <person name="Ichinomiya M."/>
            <person name="Sato N."/>
            <person name="Blanc-Mathieu R."/>
            <person name="Endo H."/>
            <person name="Kuwata A."/>
            <person name="Ogata H."/>
        </authorList>
    </citation>
    <scope>NUCLEOTIDE SEQUENCE [LARGE SCALE GENOMIC DNA]</scope>
    <source>
        <strain evidence="6">NIES 3700</strain>
    </source>
</reference>
<dbReference type="Proteomes" id="UP001165122">
    <property type="component" value="Unassembled WGS sequence"/>
</dbReference>
<dbReference type="Pfam" id="PF03985">
    <property type="entry name" value="Paf1"/>
    <property type="match status" value="1"/>
</dbReference>
<evidence type="ECO:0000256" key="2">
    <source>
        <dbReference type="ARBA" id="ARBA00007560"/>
    </source>
</evidence>